<feature type="region of interest" description="Disordered" evidence="1">
    <location>
        <begin position="60"/>
        <end position="97"/>
    </location>
</feature>
<evidence type="ECO:0000313" key="3">
    <source>
        <dbReference type="Proteomes" id="UP000030764"/>
    </source>
</evidence>
<keyword evidence="3" id="KW-1185">Reference proteome</keyword>
<protein>
    <submittedName>
        <fullName evidence="2">Uncharacterized protein</fullName>
    </submittedName>
</protein>
<evidence type="ECO:0000313" key="2">
    <source>
        <dbReference type="EMBL" id="KFD54871.1"/>
    </source>
</evidence>
<proteinExistence type="predicted"/>
<dbReference type="Proteomes" id="UP000030764">
    <property type="component" value="Unassembled WGS sequence"/>
</dbReference>
<reference evidence="2 3" key="1">
    <citation type="journal article" date="2014" name="Nat. Genet.">
        <title>Genome and transcriptome of the porcine whipworm Trichuris suis.</title>
        <authorList>
            <person name="Jex A.R."/>
            <person name="Nejsum P."/>
            <person name="Schwarz E.M."/>
            <person name="Hu L."/>
            <person name="Young N.D."/>
            <person name="Hall R.S."/>
            <person name="Korhonen P.K."/>
            <person name="Liao S."/>
            <person name="Thamsborg S."/>
            <person name="Xia J."/>
            <person name="Xu P."/>
            <person name="Wang S."/>
            <person name="Scheerlinck J.P."/>
            <person name="Hofmann A."/>
            <person name="Sternberg P.W."/>
            <person name="Wang J."/>
            <person name="Gasser R.B."/>
        </authorList>
    </citation>
    <scope>NUCLEOTIDE SEQUENCE [LARGE SCALE GENOMIC DNA]</scope>
    <source>
        <strain evidence="2">DCEP-RM93M</strain>
    </source>
</reference>
<organism evidence="2 3">
    <name type="scientific">Trichuris suis</name>
    <name type="common">pig whipworm</name>
    <dbReference type="NCBI Taxonomy" id="68888"/>
    <lineage>
        <taxon>Eukaryota</taxon>
        <taxon>Metazoa</taxon>
        <taxon>Ecdysozoa</taxon>
        <taxon>Nematoda</taxon>
        <taxon>Enoplea</taxon>
        <taxon>Dorylaimia</taxon>
        <taxon>Trichinellida</taxon>
        <taxon>Trichuridae</taxon>
        <taxon>Trichuris</taxon>
    </lineage>
</organism>
<accession>A0A085MCC5</accession>
<sequence>MHIPGQCILGFAVVVAVRRIFKGYSETIHVRRKRDHRPLLVEGRLRLGDSNRPYRATADQIARPTTSPKSAVYPSTRPSHLAGHTPPPHRHTSCYPY</sequence>
<name>A0A085MCC5_9BILA</name>
<gene>
    <name evidence="2" type="ORF">M513_04305</name>
</gene>
<dbReference type="AlphaFoldDB" id="A0A085MCC5"/>
<dbReference type="EMBL" id="KL363204">
    <property type="protein sequence ID" value="KFD54871.1"/>
    <property type="molecule type" value="Genomic_DNA"/>
</dbReference>
<feature type="compositionally biased region" description="Basic residues" evidence="1">
    <location>
        <begin position="87"/>
        <end position="97"/>
    </location>
</feature>
<evidence type="ECO:0000256" key="1">
    <source>
        <dbReference type="SAM" id="MobiDB-lite"/>
    </source>
</evidence>